<evidence type="ECO:0000313" key="5">
    <source>
        <dbReference type="Proteomes" id="UP000467841"/>
    </source>
</evidence>
<feature type="compositionally biased region" description="Polar residues" evidence="1">
    <location>
        <begin position="354"/>
        <end position="380"/>
    </location>
</feature>
<feature type="region of interest" description="Disordered" evidence="1">
    <location>
        <begin position="314"/>
        <end position="396"/>
    </location>
</feature>
<evidence type="ECO:0000313" key="4">
    <source>
        <dbReference type="EMBL" id="CAA7056585.1"/>
    </source>
</evidence>
<sequence length="581" mass="66882">MSNMDRVTRHGGSSSQARRRLNLEEEIIKLPAYDMTSAAEKFKLTVIGRMFHREGRNMDAILGMLPKPKIWDVEGRARGTSLGNGQFLFDFDNEEDMTKVLGSVHGILIVTGIPVHFWNDDTFQEIGKALGVVQLIEAHRAKFQVSINADEPLQFEKKVGFPNGDTGMAKLEYVGLHRYCFTCKLLSHEEGTCPALTDDQREKNRVQRLELNQEHTPYLRGYGGGLQQGRREEIQTGRLLGHEREGRGASYRDYRDFPPPTSSRHEDRYMNARRSGIERERDLRLKLKQQRDSRGKDVWNRVKRLPTRHTPVSRERYHPYKGSYDRTRKRDTSRNNSHQMWRPRHPYNKALPNQMETPSSRVSNHNSEGFNTPVDSQRTLSARGDNEGPTDRRGSGVLVVYPKNTEEDRIRKLKGKAIETEASRAEAKRIKVERLPTRRTPVSRERYHPYKGAYDRTRERDTSRNNSHQMWRPRHPYNKALPNQMETPSSRVSNHNREGFNTPVDYQRTLSARGDNEGPTDRRGSGVLVVYPKNKEEDRIRKLKGKAIETEASRAEAKRIKDLALGRKLGSLSINEPAIGG</sequence>
<dbReference type="EMBL" id="CACVBM020001444">
    <property type="protein sequence ID" value="CAA7050321.1"/>
    <property type="molecule type" value="Genomic_DNA"/>
</dbReference>
<evidence type="ECO:0000313" key="3">
    <source>
        <dbReference type="EMBL" id="CAA7050321.1"/>
    </source>
</evidence>
<reference evidence="3 5" key="1">
    <citation type="submission" date="2020-01" db="EMBL/GenBank/DDBJ databases">
        <authorList>
            <person name="Mishra B."/>
        </authorList>
    </citation>
    <scope>NUCLEOTIDE SEQUENCE [LARGE SCALE GENOMIC DNA]</scope>
</reference>
<dbReference type="PANTHER" id="PTHR31286">
    <property type="entry name" value="GLYCINE-RICH CELL WALL STRUCTURAL PROTEIN 1.8-LIKE"/>
    <property type="match status" value="1"/>
</dbReference>
<feature type="region of interest" description="Disordered" evidence="1">
    <location>
        <begin position="243"/>
        <end position="266"/>
    </location>
</feature>
<evidence type="ECO:0000256" key="1">
    <source>
        <dbReference type="SAM" id="MobiDB-lite"/>
    </source>
</evidence>
<evidence type="ECO:0000259" key="2">
    <source>
        <dbReference type="Pfam" id="PF14111"/>
    </source>
</evidence>
<dbReference type="AlphaFoldDB" id="A0A6D2KMS3"/>
<dbReference type="Pfam" id="PF14111">
    <property type="entry name" value="DUF4283"/>
    <property type="match status" value="1"/>
</dbReference>
<proteinExistence type="predicted"/>
<dbReference type="OrthoDB" id="1108329at2759"/>
<feature type="compositionally biased region" description="Basic and acidic residues" evidence="1">
    <location>
        <begin position="384"/>
        <end position="394"/>
    </location>
</feature>
<keyword evidence="5" id="KW-1185">Reference proteome</keyword>
<gene>
    <name evidence="3" type="ORF">MERR_LOCUS37556</name>
    <name evidence="4" type="ORF">MERR_LOCUS43821</name>
</gene>
<feature type="compositionally biased region" description="Polar residues" evidence="1">
    <location>
        <begin position="484"/>
        <end position="493"/>
    </location>
</feature>
<feature type="domain" description="DUF4283" evidence="2">
    <location>
        <begin position="39"/>
        <end position="101"/>
    </location>
</feature>
<feature type="region of interest" description="Disordered" evidence="1">
    <location>
        <begin position="456"/>
        <end position="502"/>
    </location>
</feature>
<accession>A0A6D2KMS3</accession>
<protein>
    <recommendedName>
        <fullName evidence="2">DUF4283 domain-containing protein</fullName>
    </recommendedName>
</protein>
<dbReference type="InterPro" id="IPR025558">
    <property type="entry name" value="DUF4283"/>
</dbReference>
<name>A0A6D2KMS3_9BRAS</name>
<feature type="compositionally biased region" description="Basic and acidic residues" evidence="1">
    <location>
        <begin position="314"/>
        <end position="333"/>
    </location>
</feature>
<dbReference type="Proteomes" id="UP000467841">
    <property type="component" value="Unassembled WGS sequence"/>
</dbReference>
<dbReference type="InterPro" id="IPR040256">
    <property type="entry name" value="At4g02000-like"/>
</dbReference>
<dbReference type="PANTHER" id="PTHR31286:SF97">
    <property type="entry name" value="DUF4283 DOMAIN-CONTAINING PROTEIN"/>
    <property type="match status" value="1"/>
</dbReference>
<organism evidence="3 5">
    <name type="scientific">Microthlaspi erraticum</name>
    <dbReference type="NCBI Taxonomy" id="1685480"/>
    <lineage>
        <taxon>Eukaryota</taxon>
        <taxon>Viridiplantae</taxon>
        <taxon>Streptophyta</taxon>
        <taxon>Embryophyta</taxon>
        <taxon>Tracheophyta</taxon>
        <taxon>Spermatophyta</taxon>
        <taxon>Magnoliopsida</taxon>
        <taxon>eudicotyledons</taxon>
        <taxon>Gunneridae</taxon>
        <taxon>Pentapetalae</taxon>
        <taxon>rosids</taxon>
        <taxon>malvids</taxon>
        <taxon>Brassicales</taxon>
        <taxon>Brassicaceae</taxon>
        <taxon>Coluteocarpeae</taxon>
        <taxon>Microthlaspi</taxon>
    </lineage>
</organism>
<dbReference type="EMBL" id="CACVBM020001650">
    <property type="protein sequence ID" value="CAA7056585.1"/>
    <property type="molecule type" value="Genomic_DNA"/>
</dbReference>
<feature type="compositionally biased region" description="Basic and acidic residues" evidence="1">
    <location>
        <begin position="243"/>
        <end position="256"/>
    </location>
</feature>